<accession>A0A7W9HK43</accession>
<gene>
    <name evidence="1" type="ORF">F4560_003353</name>
</gene>
<dbReference type="EMBL" id="JACHMO010000001">
    <property type="protein sequence ID" value="MBB5803585.1"/>
    <property type="molecule type" value="Genomic_DNA"/>
</dbReference>
<dbReference type="Proteomes" id="UP000552097">
    <property type="component" value="Unassembled WGS sequence"/>
</dbReference>
<evidence type="ECO:0000313" key="1">
    <source>
        <dbReference type="EMBL" id="MBB5803585.1"/>
    </source>
</evidence>
<sequence>MRIPGYVDGFVPAVPDDILVDRTDLVGDPVFWALFLMLTGGSDSAATAFDVDPADMSALYEDLNDQDRWPVLTLPVRGGHRVHLVWCNFPDDSGHDYLLSPADNRRAVPLAHISGNFHGPGLSWDELVATSQQPDPVLSAAARMLLLLPASGDTAAPPTAPDLVAAALTAVGAKRHQRAVATELLSHRNRWTPANWHTTGGVSWCSGWYTYRTRDNPDVRLFTTAFS</sequence>
<dbReference type="AlphaFoldDB" id="A0A7W9HK43"/>
<dbReference type="RefSeq" id="WP_184920986.1">
    <property type="nucleotide sequence ID" value="NZ_JACHMO010000001.1"/>
</dbReference>
<proteinExistence type="predicted"/>
<protein>
    <submittedName>
        <fullName evidence="1">Uncharacterized protein</fullName>
    </submittedName>
</protein>
<evidence type="ECO:0000313" key="2">
    <source>
        <dbReference type="Proteomes" id="UP000552097"/>
    </source>
</evidence>
<name>A0A7W9HK43_9PSEU</name>
<organism evidence="1 2">
    <name type="scientific">Saccharothrix ecbatanensis</name>
    <dbReference type="NCBI Taxonomy" id="1105145"/>
    <lineage>
        <taxon>Bacteria</taxon>
        <taxon>Bacillati</taxon>
        <taxon>Actinomycetota</taxon>
        <taxon>Actinomycetes</taxon>
        <taxon>Pseudonocardiales</taxon>
        <taxon>Pseudonocardiaceae</taxon>
        <taxon>Saccharothrix</taxon>
    </lineage>
</organism>
<comment type="caution">
    <text evidence="1">The sequence shown here is derived from an EMBL/GenBank/DDBJ whole genome shotgun (WGS) entry which is preliminary data.</text>
</comment>
<reference evidence="1 2" key="1">
    <citation type="submission" date="2020-08" db="EMBL/GenBank/DDBJ databases">
        <title>Sequencing the genomes of 1000 actinobacteria strains.</title>
        <authorList>
            <person name="Klenk H.-P."/>
        </authorList>
    </citation>
    <scope>NUCLEOTIDE SEQUENCE [LARGE SCALE GENOMIC DNA]</scope>
    <source>
        <strain evidence="1 2">DSM 45486</strain>
    </source>
</reference>
<keyword evidence="2" id="KW-1185">Reference proteome</keyword>